<proteinExistence type="inferred from homology"/>
<dbReference type="InterPro" id="IPR039414">
    <property type="entry name" value="SMG1_PIKKc"/>
</dbReference>
<dbReference type="EMBL" id="OU896714">
    <property type="protein sequence ID" value="CAG9824418.1"/>
    <property type="molecule type" value="Genomic_DNA"/>
</dbReference>
<feature type="coiled-coil region" evidence="11">
    <location>
        <begin position="2344"/>
        <end position="2371"/>
    </location>
</feature>
<dbReference type="PROSITE" id="PS51190">
    <property type="entry name" value="FATC"/>
    <property type="match status" value="1"/>
</dbReference>
<comment type="catalytic activity">
    <reaction evidence="10">
        <text>L-seryl-[protein] + ATP = O-phospho-L-seryl-[protein] + ADP + H(+)</text>
        <dbReference type="Rhea" id="RHEA:17989"/>
        <dbReference type="Rhea" id="RHEA-COMP:9863"/>
        <dbReference type="Rhea" id="RHEA-COMP:11604"/>
        <dbReference type="ChEBI" id="CHEBI:15378"/>
        <dbReference type="ChEBI" id="CHEBI:29999"/>
        <dbReference type="ChEBI" id="CHEBI:30616"/>
        <dbReference type="ChEBI" id="CHEBI:83421"/>
        <dbReference type="ChEBI" id="CHEBI:456216"/>
        <dbReference type="EC" id="2.7.11.1"/>
    </reaction>
</comment>
<reference evidence="16" key="1">
    <citation type="submission" date="2022-01" db="EMBL/GenBank/DDBJ databases">
        <authorList>
            <person name="King R."/>
        </authorList>
    </citation>
    <scope>NUCLEOTIDE SEQUENCE</scope>
</reference>
<evidence type="ECO:0000256" key="4">
    <source>
        <dbReference type="ARBA" id="ARBA00022679"/>
    </source>
</evidence>
<name>A0A9N9SP58_PHACE</name>
<dbReference type="InterPro" id="IPR014009">
    <property type="entry name" value="PIK_FAT"/>
</dbReference>
<feature type="domain" description="FATC" evidence="15">
    <location>
        <begin position="3367"/>
        <end position="3399"/>
    </location>
</feature>
<comment type="catalytic activity">
    <reaction evidence="9">
        <text>L-threonyl-[protein] + ATP = O-phospho-L-threonyl-[protein] + ADP + H(+)</text>
        <dbReference type="Rhea" id="RHEA:46608"/>
        <dbReference type="Rhea" id="RHEA-COMP:11060"/>
        <dbReference type="Rhea" id="RHEA-COMP:11605"/>
        <dbReference type="ChEBI" id="CHEBI:15378"/>
        <dbReference type="ChEBI" id="CHEBI:30013"/>
        <dbReference type="ChEBI" id="CHEBI:30616"/>
        <dbReference type="ChEBI" id="CHEBI:61977"/>
        <dbReference type="ChEBI" id="CHEBI:456216"/>
        <dbReference type="EC" id="2.7.11.1"/>
    </reaction>
</comment>
<organism evidence="16 17">
    <name type="scientific">Phaedon cochleariae</name>
    <name type="common">Mustard beetle</name>
    <dbReference type="NCBI Taxonomy" id="80249"/>
    <lineage>
        <taxon>Eukaryota</taxon>
        <taxon>Metazoa</taxon>
        <taxon>Ecdysozoa</taxon>
        <taxon>Arthropoda</taxon>
        <taxon>Hexapoda</taxon>
        <taxon>Insecta</taxon>
        <taxon>Pterygota</taxon>
        <taxon>Neoptera</taxon>
        <taxon>Endopterygota</taxon>
        <taxon>Coleoptera</taxon>
        <taxon>Polyphaga</taxon>
        <taxon>Cucujiformia</taxon>
        <taxon>Chrysomeloidea</taxon>
        <taxon>Chrysomelidae</taxon>
        <taxon>Chrysomelinae</taxon>
        <taxon>Chrysomelini</taxon>
        <taxon>Phaedon</taxon>
    </lineage>
</organism>
<feature type="domain" description="FAT" evidence="14">
    <location>
        <begin position="1340"/>
        <end position="1737"/>
    </location>
</feature>
<gene>
    <name evidence="16" type="ORF">PHAECO_LOCUS12148</name>
</gene>
<dbReference type="Pfam" id="PF00454">
    <property type="entry name" value="PI3_PI4_kinase"/>
    <property type="match status" value="1"/>
</dbReference>
<feature type="region of interest" description="Disordered" evidence="12">
    <location>
        <begin position="1753"/>
        <end position="1777"/>
    </location>
</feature>
<keyword evidence="6" id="KW-0418">Kinase</keyword>
<dbReference type="GO" id="GO:0005737">
    <property type="term" value="C:cytoplasm"/>
    <property type="evidence" value="ECO:0007669"/>
    <property type="project" value="TreeGrafter"/>
</dbReference>
<comment type="similarity">
    <text evidence="1">Belongs to the PI3/PI4-kinase family.</text>
</comment>
<evidence type="ECO:0000256" key="8">
    <source>
        <dbReference type="ARBA" id="ARBA00023161"/>
    </source>
</evidence>
<keyword evidence="11" id="KW-0175">Coiled coil</keyword>
<dbReference type="OrthoDB" id="10065496at2759"/>
<keyword evidence="17" id="KW-1185">Reference proteome</keyword>
<evidence type="ECO:0000313" key="17">
    <source>
        <dbReference type="Proteomes" id="UP001153737"/>
    </source>
</evidence>
<dbReference type="InterPro" id="IPR016024">
    <property type="entry name" value="ARM-type_fold"/>
</dbReference>
<evidence type="ECO:0000259" key="13">
    <source>
        <dbReference type="PROSITE" id="PS50290"/>
    </source>
</evidence>
<dbReference type="GO" id="GO:0031929">
    <property type="term" value="P:TOR signaling"/>
    <property type="evidence" value="ECO:0007669"/>
    <property type="project" value="TreeGrafter"/>
</dbReference>
<evidence type="ECO:0000256" key="1">
    <source>
        <dbReference type="ARBA" id="ARBA00011031"/>
    </source>
</evidence>
<dbReference type="InterPro" id="IPR031559">
    <property type="entry name" value="SMG1"/>
</dbReference>
<dbReference type="InterPro" id="IPR003152">
    <property type="entry name" value="FATC_dom"/>
</dbReference>
<dbReference type="GO" id="GO:0005634">
    <property type="term" value="C:nucleus"/>
    <property type="evidence" value="ECO:0007669"/>
    <property type="project" value="TreeGrafter"/>
</dbReference>
<dbReference type="InterPro" id="IPR000403">
    <property type="entry name" value="PI3/4_kinase_cat_dom"/>
</dbReference>
<dbReference type="InterPro" id="IPR050517">
    <property type="entry name" value="DDR_Repair_Kinase"/>
</dbReference>
<evidence type="ECO:0000256" key="3">
    <source>
        <dbReference type="ARBA" id="ARBA00022527"/>
    </source>
</evidence>
<dbReference type="SMART" id="SM01343">
    <property type="entry name" value="FATC"/>
    <property type="match status" value="1"/>
</dbReference>
<accession>A0A9N9SP58</accession>
<dbReference type="GO" id="GO:0000184">
    <property type="term" value="P:nuclear-transcribed mRNA catabolic process, nonsense-mediated decay"/>
    <property type="evidence" value="ECO:0007669"/>
    <property type="project" value="UniProtKB-KW"/>
</dbReference>
<dbReference type="InterPro" id="IPR036940">
    <property type="entry name" value="PI3/4_kinase_cat_sf"/>
</dbReference>
<dbReference type="SMART" id="SM01345">
    <property type="entry name" value="Rapamycin_bind"/>
    <property type="match status" value="1"/>
</dbReference>
<dbReference type="InterPro" id="IPR011009">
    <property type="entry name" value="Kinase-like_dom_sf"/>
</dbReference>
<dbReference type="PROSITE" id="PS50290">
    <property type="entry name" value="PI3_4_KINASE_3"/>
    <property type="match status" value="1"/>
</dbReference>
<evidence type="ECO:0000259" key="14">
    <source>
        <dbReference type="PROSITE" id="PS51189"/>
    </source>
</evidence>
<dbReference type="GO" id="GO:0005524">
    <property type="term" value="F:ATP binding"/>
    <property type="evidence" value="ECO:0007669"/>
    <property type="project" value="UniProtKB-KW"/>
</dbReference>
<dbReference type="Pfam" id="PF02260">
    <property type="entry name" value="FATC"/>
    <property type="match status" value="1"/>
</dbReference>
<evidence type="ECO:0000313" key="16">
    <source>
        <dbReference type="EMBL" id="CAG9824418.1"/>
    </source>
</evidence>
<keyword evidence="3" id="KW-0723">Serine/threonine-protein kinase</keyword>
<evidence type="ECO:0000256" key="11">
    <source>
        <dbReference type="SAM" id="Coils"/>
    </source>
</evidence>
<dbReference type="GO" id="GO:0031931">
    <property type="term" value="C:TORC1 complex"/>
    <property type="evidence" value="ECO:0007669"/>
    <property type="project" value="TreeGrafter"/>
</dbReference>
<keyword evidence="7" id="KW-0067">ATP-binding</keyword>
<dbReference type="InterPro" id="IPR018936">
    <property type="entry name" value="PI3/4_kinase_CS"/>
</dbReference>
<dbReference type="PROSITE" id="PS00916">
    <property type="entry name" value="PI3_4_KINASE_2"/>
    <property type="match status" value="1"/>
</dbReference>
<keyword evidence="8" id="KW-0866">Nonsense-mediated mRNA decay</keyword>
<feature type="compositionally biased region" description="Acidic residues" evidence="12">
    <location>
        <begin position="1760"/>
        <end position="1777"/>
    </location>
</feature>
<reference evidence="16" key="2">
    <citation type="submission" date="2022-10" db="EMBL/GenBank/DDBJ databases">
        <authorList>
            <consortium name="ENA_rothamsted_submissions"/>
            <consortium name="culmorum"/>
            <person name="King R."/>
        </authorList>
    </citation>
    <scope>NUCLEOTIDE SEQUENCE</scope>
</reference>
<dbReference type="Gene3D" id="3.30.1010.10">
    <property type="entry name" value="Phosphatidylinositol 3-kinase Catalytic Subunit, Chain A, domain 4"/>
    <property type="match status" value="1"/>
</dbReference>
<feature type="compositionally biased region" description="Basic and acidic residues" evidence="12">
    <location>
        <begin position="15"/>
        <end position="27"/>
    </location>
</feature>
<protein>
    <recommendedName>
        <fullName evidence="2">non-specific serine/threonine protein kinase</fullName>
        <ecNumber evidence="2">2.7.11.1</ecNumber>
    </recommendedName>
</protein>
<feature type="domain" description="PI3K/PI4K catalytic" evidence="13">
    <location>
        <begin position="1983"/>
        <end position="2315"/>
    </location>
</feature>
<dbReference type="SUPFAM" id="SSF56112">
    <property type="entry name" value="Protein kinase-like (PK-like)"/>
    <property type="match status" value="1"/>
</dbReference>
<dbReference type="Gene3D" id="1.10.1070.11">
    <property type="entry name" value="Phosphatidylinositol 3-/4-kinase, catalytic domain"/>
    <property type="match status" value="1"/>
</dbReference>
<feature type="region of interest" description="Disordered" evidence="12">
    <location>
        <begin position="1"/>
        <end position="93"/>
    </location>
</feature>
<dbReference type="PROSITE" id="PS51189">
    <property type="entry name" value="FAT"/>
    <property type="match status" value="1"/>
</dbReference>
<feature type="compositionally biased region" description="Basic and acidic residues" evidence="12">
    <location>
        <begin position="59"/>
        <end position="73"/>
    </location>
</feature>
<sequence length="3399" mass="390521">MISNNSTYKLRASKSSKEVHEFEHDDQYNSLEEEVNDSNRKNSSFSKDSRSGKVVGKSRSTEFRSTRISERRGYRSRGPGPPNRKGEREFGDSYYNVRKYDSRNSETVGGTRSKFYEPDKKNEIKLNLPEDTRISKLLRKLNIETDPDNSLAISKKLLEVLLISDNAHYVRKAFHILGESMFEILLVSPGPMAKKQAARALGRMGYIMGQENDFERYQLWLFNKMTTNYEEMQILLMKSLQETFVLEEKKPVLQAHIESIINNLVAAIETTENAEVFKAVLEVLVNVVEMYQNEFYEQFRDTIDLLFGWHVDHTQPLSNIEFISRSLQKISHHFKYYLDFSVQLIENFLEDITNFSTQLSETGEMSALEHVTVLILAMNTVLKCLGSKFHPSKNNYVKMEFVNSSVSRIINTVTEALDTYVPDNLTIAANDCIALLLGYLDNKSQTLSNQIYKLIDLEMSMLHDLSDSTVISLLILLSKVIKELSANLPIELIEKLIGPKSDIMRLRHSPSMDIQDAVVCVYQSLLNLKNVSLLQEAYRYVLGDLELAYKEIVKDVPPFTQSNPFTVSTGPAAEETVLFLLRCLTQLANASSIIVMWALKPSILELVGVYMVPYDKNLAKVAPTLQYCLLYLLFSHCKCYNHFISNSSLVNNKQEIANMMSRFALTEGLNINDVPSTSPNSGNFAIILDILHRALSVETSPEITLLLLQWLNDVLIHSEMYLGNLYVHEKFLRLVDALLQCGYNFNESIVLSVHHNLDKLLSNKQLSWSNIFLANICDLCKLHMNSNKASIRECYSTLSTKIPWDVAVVELNKINSTNLAKKKHSVMRDYNNYTVRLTQHFHLNGTIEGEMYPIHFKIFMKYLLDREKLDSTWMEDLFTCCWSVGSDSQMNMELFYDLALNNRQLLYNWMTLEAAEFCVNYKLRTPLGKPNETFMKIEGALNQVGNDLITLKKYDKKGNGTERNGNRVRLLLNFVEYMEKAIYNASEGCAAAMPPASKVVRSFFFANTNTCNEWFSRIRIVVMHTALHCGEVNIALRNGQCFLKEYVGLGKTNTPEFERVLMMMTLSLLHLKEPEALQGLYTWCKTTVGKRFPWIKHAAEQASKKYELAVEGYKKILHENVDEKESNDEHKKLDVDIQNFIMDQIIICYKELSCFIDLFEWHSKQESIENRRKYWFNVTDWECNKILHDIESSNHAFSELSSWNYKSDINTGWSIYERSAATESNLYNIAVKLASGKDNDCIAKIDESMSTIRSTIEEFVHLAPSEFLQYYSLLHYVVHGLKHVAQDNLANTVFLVSENFENEIHRIDSCVLRKILWWTEYFGQIQNQGFNIFCSNLRLDIIKRARKERNFTMAIKNVHKFFGDKNFVTGGENNVAEMATLLIQKIQDTGVWSLDIARAVFEMIKISYSYEQNNQQTFNLCAAASTTMSKYAELFGVNELRKISSKILLKLASWMQINDNVSLTEMGSPLGKLIMVLPEIGMVENIASNIIPMNEIAIGKLLQFSVHHYGALAKSWYVFGTWCYRWGKKIVDHSSDIKNNLSEDHCFKIKKILPPDTSDEDLAKIFLILSQTRNIIDEEDIDLNEIRTSEMIQSQLQSVGILQNAVEHQLQSLVQIWKSTQKRIYHYYALSADSYFKYLHLVLQSENITRSSECNTITVTLRLLRLMVKYALELQNILEDGLQKTPTQPWKAIIPQLFSRLNHPESYVRHRVSDLLCRVAEDAPHLITFPAVVGALEGGLKFDFSEITLPKDCLSQNNESGEENEVNEDEDNYESDTEEASNSLQICFKTMVDTLSKQDPETIAQVQTLVKELRRITLLWDELWLGTLAQHQSEINKRQQQLEYEIEKVNENTSLDKEEKASLIAEKHRIIIKPLIFVLEQLLDVTSVEADTPHERQFQEKHLEDIKEVINKLKSPDNPENPQQSLLPLKQIQKKFQQKFHKRASYSLKMQDISPVLHAMKDTVIAMPGLASKAKKNITISHISNTVSILPTKTKPKKLVFYGSDGQTYTYLFKGLEDLHLDERIMQFLNISNTMMSQIADPSGPNFYQARHYSVIPLGPRSGLISWVDGTTPLFSLYKRWQQRELAKKSTATSGVLRPSEVFYSKLNPLLLEHGVKNVDNRKEWPLSVLKQVLTELIEETPCDLLSKEFWCNSVSADGWWQVVKRYSYSVAVMSIIGYIIGLGDRHLDNVLVDLSSGDVVHIDYNVCFEKGKTLRVPEKVPFRLTPNIKDALGVTGVEGIFRLACENVMKTMRKGRETLLTLLEAFVYDPLIDWTVSGEVLAGTTFGGLATDNTARHSRRELEKEVVLSMFNVRCTEIRVEWNENRDDIITEIPNIEKSLNAYLELNIRISEIEDDLQDLHHQLALVKEAEAQGIHNHPLYALPSLYDTYHKSQVSLSTARKDLNNVLEDCENHIGIYAGLISSFERQQFSQWLIDLKMNINENNMQIFDLVKDFLHNAGKDDVVAQCEQSEQELYQLSQHMNLAIRKCLQIYQDYFSILSQCPKSYIESHRINLYQKWSKFLMEVNNFNSCDIVYDRIREFIESTKIINPHVVNIAFNLEALYKDNLMQVNKLFDELANLRTKEPNNSLEKIYTGAKLGINSFLATEKGAIGAFEFVIASELVLLNRNLLTLEIAAQRSGDWLIKLTSRDGDWFLDDLFLHSTRSVEMISNLPAKQNYDENFYKILAGIKIASNIYKGLYDLNFNFHTIILPESLKKIQSEEPSVLELINDLNKVVMDIGVSIPDVIAQLEKLLTCVLMQMDYGTTYDYILERTANTKQQYMALIPAQSEALSQGKMLLMGFNGLFDKLTQEIANLTNTLGNIDIPKSWKRLDHVKEARNIAPHIFNSHVLNILEDIFFLKRLKSIVDFFTLAQEMCLSLKGVGTGIIFNDEQLTKPIKQYIAEFISRKLLGILPETITYAVCYLLQNLGLDVSHEIEQKDIGAESKVPLDELYSKAWNMLLKDGTFSQNVLSQASSLETNLKLAWEKIQEPKKIEQKLTILQSSTLRLQSQLAVHNMLFDEILQLHNFASVRTKLIHDIQSEVGSLQNIYRQLVEAKSTQEKLIEKAHQRLNWAKGANPNVVEISAAFDNAIETRNNKLNMELNIANNILSSYTSVLKHEYLRSNSAEPTKDYDKQFLKCFETWRLSCQYNDSKIESLNPSEESILKMFTPDLVKDPKWLQKISETLTTTITKAQKKLKEHRNASFSDNDDLMSLMDNFRSLYGIHCKLYADVKGLIKNMTKIDDYSVATQHFAQKYRHYTDNFSTLLAKFKREMVKEEIQNILHHLGYIREHTSDVYESLLNLESAKKRAELVWQKASTDDEEKVAPQKQESVSKGQQSNAYAIKVWHRVKMKLEGRDPDPGRKSTVQEQVDYVFHEASNLDNLALLYEGWTPWV</sequence>
<dbReference type="EC" id="2.7.11.1" evidence="2"/>
<dbReference type="PANTHER" id="PTHR11139">
    <property type="entry name" value="ATAXIA TELANGIECTASIA MUTATED ATM -RELATED"/>
    <property type="match status" value="1"/>
</dbReference>
<evidence type="ECO:0000256" key="5">
    <source>
        <dbReference type="ARBA" id="ARBA00022741"/>
    </source>
</evidence>
<dbReference type="GO" id="GO:0031932">
    <property type="term" value="C:TORC2 complex"/>
    <property type="evidence" value="ECO:0007669"/>
    <property type="project" value="TreeGrafter"/>
</dbReference>
<evidence type="ECO:0000256" key="6">
    <source>
        <dbReference type="ARBA" id="ARBA00022777"/>
    </source>
</evidence>
<dbReference type="Proteomes" id="UP001153737">
    <property type="component" value="Chromosome 8"/>
</dbReference>
<dbReference type="SMART" id="SM00146">
    <property type="entry name" value="PI3Kc"/>
    <property type="match status" value="1"/>
</dbReference>
<dbReference type="CDD" id="cd05170">
    <property type="entry name" value="PIKKc_SMG1"/>
    <property type="match status" value="1"/>
</dbReference>
<dbReference type="Pfam" id="PF15785">
    <property type="entry name" value="SMG1"/>
    <property type="match status" value="1"/>
</dbReference>
<dbReference type="PANTHER" id="PTHR11139:SF119">
    <property type="entry name" value="SERINE_THREONINE-PROTEIN KINASE SMG1"/>
    <property type="match status" value="1"/>
</dbReference>
<keyword evidence="4" id="KW-0808">Transferase</keyword>
<keyword evidence="5" id="KW-0547">Nucleotide-binding</keyword>
<dbReference type="GO" id="GO:0016242">
    <property type="term" value="P:negative regulation of macroautophagy"/>
    <property type="evidence" value="ECO:0007669"/>
    <property type="project" value="TreeGrafter"/>
</dbReference>
<dbReference type="SUPFAM" id="SSF48371">
    <property type="entry name" value="ARM repeat"/>
    <property type="match status" value="1"/>
</dbReference>
<evidence type="ECO:0000256" key="7">
    <source>
        <dbReference type="ARBA" id="ARBA00022840"/>
    </source>
</evidence>
<evidence type="ECO:0000256" key="9">
    <source>
        <dbReference type="ARBA" id="ARBA00047899"/>
    </source>
</evidence>
<dbReference type="FunFam" id="1.10.1070.11:FF:000008">
    <property type="entry name" value="serine/threonine-protein kinase SMG1 isoform X2"/>
    <property type="match status" value="1"/>
</dbReference>
<dbReference type="FunFam" id="3.30.1010.10:FF:000010">
    <property type="entry name" value="serine/threonine-protein kinase SMG1 isoform X1"/>
    <property type="match status" value="1"/>
</dbReference>
<evidence type="ECO:0000256" key="12">
    <source>
        <dbReference type="SAM" id="MobiDB-lite"/>
    </source>
</evidence>
<evidence type="ECO:0000256" key="2">
    <source>
        <dbReference type="ARBA" id="ARBA00012513"/>
    </source>
</evidence>
<evidence type="ECO:0000256" key="10">
    <source>
        <dbReference type="ARBA" id="ARBA00048679"/>
    </source>
</evidence>
<evidence type="ECO:0000259" key="15">
    <source>
        <dbReference type="PROSITE" id="PS51190"/>
    </source>
</evidence>
<dbReference type="GO" id="GO:0004674">
    <property type="term" value="F:protein serine/threonine kinase activity"/>
    <property type="evidence" value="ECO:0007669"/>
    <property type="project" value="UniProtKB-KW"/>
</dbReference>